<feature type="domain" description="Luciferase-like" evidence="5">
    <location>
        <begin position="17"/>
        <end position="246"/>
    </location>
</feature>
<dbReference type="OrthoDB" id="4029802at2"/>
<evidence type="ECO:0000256" key="2">
    <source>
        <dbReference type="ARBA" id="ARBA00022643"/>
    </source>
</evidence>
<dbReference type="Proteomes" id="UP000294739">
    <property type="component" value="Unassembled WGS sequence"/>
</dbReference>
<dbReference type="NCBIfam" id="TIGR03560">
    <property type="entry name" value="F420_Rv1855c"/>
    <property type="match status" value="1"/>
</dbReference>
<evidence type="ECO:0000256" key="4">
    <source>
        <dbReference type="ARBA" id="ARBA00023033"/>
    </source>
</evidence>
<evidence type="ECO:0000256" key="1">
    <source>
        <dbReference type="ARBA" id="ARBA00022630"/>
    </source>
</evidence>
<proteinExistence type="predicted"/>
<protein>
    <submittedName>
        <fullName evidence="6">LLM class F420-dependent oxidoreductase</fullName>
    </submittedName>
</protein>
<dbReference type="Gene3D" id="3.20.20.30">
    <property type="entry name" value="Luciferase-like domain"/>
    <property type="match status" value="1"/>
</dbReference>
<comment type="caution">
    <text evidence="6">The sequence shown here is derived from an EMBL/GenBank/DDBJ whole genome shotgun (WGS) entry which is preliminary data.</text>
</comment>
<dbReference type="InterPro" id="IPR050172">
    <property type="entry name" value="SsuD_RutA_monooxygenase"/>
</dbReference>
<evidence type="ECO:0000313" key="6">
    <source>
        <dbReference type="EMBL" id="TDE14958.1"/>
    </source>
</evidence>
<reference evidence="6 7" key="1">
    <citation type="submission" date="2019-03" db="EMBL/GenBank/DDBJ databases">
        <title>Draft genome sequences of novel Actinobacteria.</title>
        <authorList>
            <person name="Sahin N."/>
            <person name="Ay H."/>
            <person name="Saygin H."/>
        </authorList>
    </citation>
    <scope>NUCLEOTIDE SEQUENCE [LARGE SCALE GENOMIC DNA]</scope>
    <source>
        <strain evidence="6 7">5K138</strain>
    </source>
</reference>
<dbReference type="InParanoid" id="A0A4V2Z419"/>
<name>A0A4V2Z419_9ACTN</name>
<keyword evidence="1" id="KW-0285">Flavoprotein</keyword>
<evidence type="ECO:0000259" key="5">
    <source>
        <dbReference type="Pfam" id="PF00296"/>
    </source>
</evidence>
<dbReference type="PANTHER" id="PTHR42847">
    <property type="entry name" value="ALKANESULFONATE MONOOXYGENASE"/>
    <property type="match status" value="1"/>
</dbReference>
<keyword evidence="7" id="KW-1185">Reference proteome</keyword>
<dbReference type="GO" id="GO:0008726">
    <property type="term" value="F:alkanesulfonate monooxygenase activity"/>
    <property type="evidence" value="ECO:0007669"/>
    <property type="project" value="TreeGrafter"/>
</dbReference>
<dbReference type="InterPro" id="IPR019952">
    <property type="entry name" value="F420_OxRdatse_Rv1855c_pred"/>
</dbReference>
<dbReference type="Pfam" id="PF00296">
    <property type="entry name" value="Bac_luciferase"/>
    <property type="match status" value="1"/>
</dbReference>
<gene>
    <name evidence="6" type="ORF">E1269_02240</name>
</gene>
<dbReference type="InterPro" id="IPR036661">
    <property type="entry name" value="Luciferase-like_sf"/>
</dbReference>
<keyword evidence="2" id="KW-0288">FMN</keyword>
<keyword evidence="4" id="KW-0503">Monooxygenase</keyword>
<dbReference type="SUPFAM" id="SSF51679">
    <property type="entry name" value="Bacterial luciferase-like"/>
    <property type="match status" value="1"/>
</dbReference>
<evidence type="ECO:0000313" key="7">
    <source>
        <dbReference type="Proteomes" id="UP000294739"/>
    </source>
</evidence>
<dbReference type="AlphaFoldDB" id="A0A4V2Z419"/>
<evidence type="ECO:0000256" key="3">
    <source>
        <dbReference type="ARBA" id="ARBA00023002"/>
    </source>
</evidence>
<sequence>MRVSISITNYWPGEAQHEQLARVVRTADESGIDSVWVADHLIQGDPVASIDDPMLEAYTVLGYAAAQTERVRLGCMVSPVSYREPALLIKAVTTLDVLSGGRAWFGVGAGYQGEEAGMMGLPLPPTAERFERLEELLRLARQMWAGDDAPFEGRHYRLERPVNAPNSVRRPHPPILVGGMGEKHTLRLVAQYADACNLPDIPDGGETVRHKLDVLARHCDAVGRPFGAIEKTLGMALAPGESASSFVQRCRVARELGMEHLGVITRGVPWTEETVRTVAAAVDA</sequence>
<dbReference type="EMBL" id="SMKZ01000002">
    <property type="protein sequence ID" value="TDE14958.1"/>
    <property type="molecule type" value="Genomic_DNA"/>
</dbReference>
<dbReference type="RefSeq" id="WP_131890618.1">
    <property type="nucleotide sequence ID" value="NZ_SMKZ01000002.1"/>
</dbReference>
<dbReference type="InterPro" id="IPR011251">
    <property type="entry name" value="Luciferase-like_dom"/>
</dbReference>
<dbReference type="PANTHER" id="PTHR42847:SF8">
    <property type="entry name" value="CONSERVED PROTEIN"/>
    <property type="match status" value="1"/>
</dbReference>
<dbReference type="GO" id="GO:0046306">
    <property type="term" value="P:alkanesulfonate catabolic process"/>
    <property type="evidence" value="ECO:0007669"/>
    <property type="project" value="TreeGrafter"/>
</dbReference>
<accession>A0A4V2Z419</accession>
<organism evidence="6 7">
    <name type="scientific">Jiangella asiatica</name>
    <dbReference type="NCBI Taxonomy" id="2530372"/>
    <lineage>
        <taxon>Bacteria</taxon>
        <taxon>Bacillati</taxon>
        <taxon>Actinomycetota</taxon>
        <taxon>Actinomycetes</taxon>
        <taxon>Jiangellales</taxon>
        <taxon>Jiangellaceae</taxon>
        <taxon>Jiangella</taxon>
    </lineage>
</organism>
<keyword evidence="3" id="KW-0560">Oxidoreductase</keyword>